<name>A0AAW4TJ55_9BURK</name>
<evidence type="ECO:0000313" key="3">
    <source>
        <dbReference type="Proteomes" id="UP001199070"/>
    </source>
</evidence>
<evidence type="ECO:0000256" key="1">
    <source>
        <dbReference type="SAM" id="MobiDB-lite"/>
    </source>
</evidence>
<dbReference type="AlphaFoldDB" id="A0AAW4TJ55"/>
<gene>
    <name evidence="2" type="ORF">LGN22_26870</name>
</gene>
<proteinExistence type="predicted"/>
<dbReference type="Proteomes" id="UP001199070">
    <property type="component" value="Unassembled WGS sequence"/>
</dbReference>
<accession>A0AAW4TJ55</accession>
<sequence>MRKKEPICPLLKKECLGDGCMFWVHMLGNNPQTGHDVDQWDCSFRWVPMLIVENARQTRGAQAAVESMRNEVIERQDRLNNLIAQASRRPSQIKDVETDSAGQIPDSRETKPQSGN</sequence>
<comment type="caution">
    <text evidence="2">The sequence shown here is derived from an EMBL/GenBank/DDBJ whole genome shotgun (WGS) entry which is preliminary data.</text>
</comment>
<feature type="compositionally biased region" description="Basic and acidic residues" evidence="1">
    <location>
        <begin position="106"/>
        <end position="116"/>
    </location>
</feature>
<feature type="region of interest" description="Disordered" evidence="1">
    <location>
        <begin position="83"/>
        <end position="116"/>
    </location>
</feature>
<organism evidence="2 3">
    <name type="scientific">Burkholderia cenocepacia</name>
    <dbReference type="NCBI Taxonomy" id="95486"/>
    <lineage>
        <taxon>Bacteria</taxon>
        <taxon>Pseudomonadati</taxon>
        <taxon>Pseudomonadota</taxon>
        <taxon>Betaproteobacteria</taxon>
        <taxon>Burkholderiales</taxon>
        <taxon>Burkholderiaceae</taxon>
        <taxon>Burkholderia</taxon>
        <taxon>Burkholderia cepacia complex</taxon>
    </lineage>
</organism>
<reference evidence="2" key="1">
    <citation type="submission" date="2023-08" db="EMBL/GenBank/DDBJ databases">
        <title>A collection of bacterial strains from the Burkholderia cepacia Research Laboratory and Repository.</title>
        <authorList>
            <person name="Lipuma J."/>
            <person name="Spilker T."/>
        </authorList>
    </citation>
    <scope>NUCLEOTIDE SEQUENCE</scope>
    <source>
        <strain evidence="2">AU0862</strain>
    </source>
</reference>
<dbReference type="EMBL" id="JAIZTC010000008">
    <property type="protein sequence ID" value="MCA8382533.1"/>
    <property type="molecule type" value="Genomic_DNA"/>
</dbReference>
<evidence type="ECO:0000313" key="2">
    <source>
        <dbReference type="EMBL" id="MCA8382533.1"/>
    </source>
</evidence>
<dbReference type="RefSeq" id="WP_226135189.1">
    <property type="nucleotide sequence ID" value="NZ_JAIZTC010000008.1"/>
</dbReference>
<protein>
    <submittedName>
        <fullName evidence="2">Uncharacterized protein</fullName>
    </submittedName>
</protein>